<dbReference type="PATRIC" id="fig|49547.3.peg.1232"/>
<evidence type="ECO:0000313" key="2">
    <source>
        <dbReference type="Proteomes" id="UP000077245"/>
    </source>
</evidence>
<name>A0A166AK82_9EURY</name>
<sequence>MLKKNTGEIGFEKQIWDDPDVLHGNMDAGK</sequence>
<gene>
    <name evidence="1" type="ORF">MBCUR_11510</name>
</gene>
<comment type="caution">
    <text evidence="1">The sequence shown here is derived from an EMBL/GenBank/DDBJ whole genome shotgun (WGS) entry which is preliminary data.</text>
</comment>
<dbReference type="Proteomes" id="UP000077245">
    <property type="component" value="Unassembled WGS sequence"/>
</dbReference>
<protein>
    <submittedName>
        <fullName evidence="1">Uncharacterized protein</fullName>
    </submittedName>
</protein>
<proteinExistence type="predicted"/>
<dbReference type="STRING" id="49547.MBCUR_11510"/>
<accession>A0A166AK82</accession>
<organism evidence="1 2">
    <name type="scientific">Methanobrevibacter curvatus</name>
    <dbReference type="NCBI Taxonomy" id="49547"/>
    <lineage>
        <taxon>Archaea</taxon>
        <taxon>Methanobacteriati</taxon>
        <taxon>Methanobacteriota</taxon>
        <taxon>Methanomada group</taxon>
        <taxon>Methanobacteria</taxon>
        <taxon>Methanobacteriales</taxon>
        <taxon>Methanobacteriaceae</taxon>
        <taxon>Methanobrevibacter</taxon>
    </lineage>
</organism>
<dbReference type="AlphaFoldDB" id="A0A166AK82"/>
<reference evidence="1 2" key="1">
    <citation type="submission" date="2016-04" db="EMBL/GenBank/DDBJ databases">
        <title>Genome sequence of Methanobrevibacter curvatus DSM 11111.</title>
        <authorList>
            <person name="Poehlein A."/>
            <person name="Seedorf H."/>
            <person name="Daniel R."/>
        </authorList>
    </citation>
    <scope>NUCLEOTIDE SEQUENCE [LARGE SCALE GENOMIC DNA]</scope>
    <source>
        <strain evidence="1 2">DSM 11111</strain>
    </source>
</reference>
<evidence type="ECO:0000313" key="1">
    <source>
        <dbReference type="EMBL" id="KZX12142.1"/>
    </source>
</evidence>
<keyword evidence="2" id="KW-1185">Reference proteome</keyword>
<dbReference type="EMBL" id="LWMV01000172">
    <property type="protein sequence ID" value="KZX12142.1"/>
    <property type="molecule type" value="Genomic_DNA"/>
</dbReference>